<dbReference type="FunFam" id="3.40.1160.10:FF:000018">
    <property type="entry name" value="Glutamate 5-kinase"/>
    <property type="match status" value="1"/>
</dbReference>
<dbReference type="InterPro" id="IPR036393">
    <property type="entry name" value="AceGlu_kinase-like_sf"/>
</dbReference>
<dbReference type="Pfam" id="PF00696">
    <property type="entry name" value="AA_kinase"/>
    <property type="match status" value="1"/>
</dbReference>
<accession>A0A1H7FRI0</accession>
<dbReference type="SMART" id="SM00359">
    <property type="entry name" value="PUA"/>
    <property type="match status" value="1"/>
</dbReference>
<feature type="domain" description="PUA" evidence="9">
    <location>
        <begin position="300"/>
        <end position="383"/>
    </location>
</feature>
<dbReference type="FunFam" id="2.30.130.10:FF:000007">
    <property type="entry name" value="Glutamate 5-kinase"/>
    <property type="match status" value="1"/>
</dbReference>
<dbReference type="PROSITE" id="PS50890">
    <property type="entry name" value="PUA"/>
    <property type="match status" value="1"/>
</dbReference>
<dbReference type="CDD" id="cd21157">
    <property type="entry name" value="PUA_G5K"/>
    <property type="match status" value="1"/>
</dbReference>
<feature type="binding site" evidence="8">
    <location>
        <position position="34"/>
    </location>
    <ligand>
        <name>ATP</name>
        <dbReference type="ChEBI" id="CHEBI:30616"/>
    </ligand>
</feature>
<dbReference type="GO" id="GO:0005829">
    <property type="term" value="C:cytosol"/>
    <property type="evidence" value="ECO:0007669"/>
    <property type="project" value="TreeGrafter"/>
</dbReference>
<keyword evidence="1 8" id="KW-0963">Cytoplasm</keyword>
<dbReference type="Pfam" id="PF01472">
    <property type="entry name" value="PUA"/>
    <property type="match status" value="1"/>
</dbReference>
<evidence type="ECO:0000256" key="4">
    <source>
        <dbReference type="ARBA" id="ARBA00022679"/>
    </source>
</evidence>
<dbReference type="GO" id="GO:0003723">
    <property type="term" value="F:RNA binding"/>
    <property type="evidence" value="ECO:0007669"/>
    <property type="project" value="InterPro"/>
</dbReference>
<dbReference type="SUPFAM" id="SSF53633">
    <property type="entry name" value="Carbamate kinase-like"/>
    <property type="match status" value="1"/>
</dbReference>
<evidence type="ECO:0000256" key="1">
    <source>
        <dbReference type="ARBA" id="ARBA00022490"/>
    </source>
</evidence>
<evidence type="ECO:0000256" key="2">
    <source>
        <dbReference type="ARBA" id="ARBA00022605"/>
    </source>
</evidence>
<dbReference type="PIRSF" id="PIRSF000729">
    <property type="entry name" value="GK"/>
    <property type="match status" value="1"/>
</dbReference>
<keyword evidence="7 8" id="KW-0067">ATP-binding</keyword>
<dbReference type="GO" id="GO:0005524">
    <property type="term" value="F:ATP binding"/>
    <property type="evidence" value="ECO:0007669"/>
    <property type="project" value="UniProtKB-KW"/>
</dbReference>
<keyword evidence="4 8" id="KW-0808">Transferase</keyword>
<dbReference type="Gene3D" id="2.30.130.10">
    <property type="entry name" value="PUA domain"/>
    <property type="match status" value="1"/>
</dbReference>
<dbReference type="PANTHER" id="PTHR43654">
    <property type="entry name" value="GLUTAMATE 5-KINASE"/>
    <property type="match status" value="1"/>
</dbReference>
<keyword evidence="3 8" id="KW-0641">Proline biosynthesis</keyword>
<dbReference type="GO" id="GO:0055129">
    <property type="term" value="P:L-proline biosynthetic process"/>
    <property type="evidence" value="ECO:0007669"/>
    <property type="project" value="UniProtKB-UniRule"/>
</dbReference>
<dbReference type="PROSITE" id="PS00902">
    <property type="entry name" value="GLUTAMATE_5_KINASE"/>
    <property type="match status" value="1"/>
</dbReference>
<comment type="function">
    <text evidence="8">Catalyzes the transfer of a phosphate group to glutamate to form L-glutamate 5-phosphate.</text>
</comment>
<dbReference type="AlphaFoldDB" id="A0A1H7FRI0"/>
<evidence type="ECO:0000256" key="8">
    <source>
        <dbReference type="HAMAP-Rule" id="MF_00456"/>
    </source>
</evidence>
<dbReference type="InterPro" id="IPR001057">
    <property type="entry name" value="Glu/AcGlu_kinase"/>
</dbReference>
<dbReference type="SUPFAM" id="SSF88697">
    <property type="entry name" value="PUA domain-like"/>
    <property type="match status" value="1"/>
</dbReference>
<reference evidence="11" key="1">
    <citation type="submission" date="2016-10" db="EMBL/GenBank/DDBJ databases">
        <authorList>
            <person name="Varghese N."/>
            <person name="Submissions S."/>
        </authorList>
    </citation>
    <scope>NUCLEOTIDE SEQUENCE [LARGE SCALE GENOMIC DNA]</scope>
    <source>
        <strain evidence="11">DSM 17044</strain>
    </source>
</reference>
<evidence type="ECO:0000256" key="6">
    <source>
        <dbReference type="ARBA" id="ARBA00022777"/>
    </source>
</evidence>
<dbReference type="InterPro" id="IPR001048">
    <property type="entry name" value="Asp/Glu/Uridylate_kinase"/>
</dbReference>
<evidence type="ECO:0000313" key="10">
    <source>
        <dbReference type="EMBL" id="SEK26780.1"/>
    </source>
</evidence>
<keyword evidence="11" id="KW-1185">Reference proteome</keyword>
<evidence type="ECO:0000256" key="5">
    <source>
        <dbReference type="ARBA" id="ARBA00022741"/>
    </source>
</evidence>
<dbReference type="UniPathway" id="UPA00098">
    <property type="reaction ID" value="UER00359"/>
</dbReference>
<dbReference type="InterPro" id="IPR015947">
    <property type="entry name" value="PUA-like_sf"/>
</dbReference>
<comment type="subcellular location">
    <subcellularLocation>
        <location evidence="8">Cytoplasm</location>
    </subcellularLocation>
</comment>
<keyword evidence="5 8" id="KW-0547">Nucleotide-binding</keyword>
<dbReference type="GO" id="GO:0004349">
    <property type="term" value="F:glutamate 5-kinase activity"/>
    <property type="evidence" value="ECO:0007669"/>
    <property type="project" value="UniProtKB-UniRule"/>
</dbReference>
<dbReference type="InterPro" id="IPR011529">
    <property type="entry name" value="Glu_5kinase"/>
</dbReference>
<feature type="binding site" evidence="8">
    <location>
        <position position="160"/>
    </location>
    <ligand>
        <name>substrate</name>
    </ligand>
</feature>
<evidence type="ECO:0000313" key="11">
    <source>
        <dbReference type="Proteomes" id="UP000182719"/>
    </source>
</evidence>
<sequence length="395" mass="41940">METPEGRALFRLNLGAVSDSGRDGVRAARRVVVKIGTNALTNATGRFNRAHFEALSEDLLWAAKDRELVVVSSGAIALGVERLGLPARPKDIPGKQACAAVGQSRLMQAYEEAFGRADKRVAQILLTHEDVQDRRRYLNVKHALDRLLEAGVVPVINENDTVSVDELKFGDNDTLASLVAGVVEAEVLVVLSDVEGLYTADPRKDAGARLLAQVDAVTPELLALAGGSGSTVGTGGMSTKVRAAARASERGIRCVITSGAVPGRLRAVLAGESVGTLFEAASSRRSARTAWIAHALRPKGRLVVDAGARDAIVGSKRSLLPSGIKQVEGDFGRGDPVDLVDEQGTPFARGLSAYEGSELRRIAGHKSTEIESLLGYRYLDEAVHRDDLAVLQTLA</sequence>
<proteinExistence type="inferred from homology"/>
<evidence type="ECO:0000256" key="3">
    <source>
        <dbReference type="ARBA" id="ARBA00022650"/>
    </source>
</evidence>
<dbReference type="InterPro" id="IPR005715">
    <property type="entry name" value="Glu_5kinase/COase_Synthase"/>
</dbReference>
<feature type="binding site" evidence="8">
    <location>
        <position position="73"/>
    </location>
    <ligand>
        <name>substrate</name>
    </ligand>
</feature>
<organism evidence="10 11">
    <name type="scientific">Stigmatella aurantiaca</name>
    <dbReference type="NCBI Taxonomy" id="41"/>
    <lineage>
        <taxon>Bacteria</taxon>
        <taxon>Pseudomonadati</taxon>
        <taxon>Myxococcota</taxon>
        <taxon>Myxococcia</taxon>
        <taxon>Myxococcales</taxon>
        <taxon>Cystobacterineae</taxon>
        <taxon>Archangiaceae</taxon>
        <taxon>Stigmatella</taxon>
    </lineage>
</organism>
<dbReference type="InterPro" id="IPR041739">
    <property type="entry name" value="G5K_ProB"/>
</dbReference>
<dbReference type="CDD" id="cd04242">
    <property type="entry name" value="AAK_G5K_ProB"/>
    <property type="match status" value="1"/>
</dbReference>
<dbReference type="EMBL" id="FOAP01000001">
    <property type="protein sequence ID" value="SEK26780.1"/>
    <property type="molecule type" value="Genomic_DNA"/>
</dbReference>
<protein>
    <recommendedName>
        <fullName evidence="8">Glutamate 5-kinase</fullName>
        <ecNumber evidence="8">2.7.2.11</ecNumber>
    </recommendedName>
    <alternativeName>
        <fullName evidence="8">Gamma-glutamyl kinase</fullName>
        <shortName evidence="8">GK</shortName>
    </alternativeName>
</protein>
<dbReference type="EC" id="2.7.2.11" evidence="8"/>
<name>A0A1H7FRI0_STIAU</name>
<gene>
    <name evidence="8" type="primary">proB</name>
    <name evidence="10" type="ORF">SAMN05444354_101146</name>
</gene>
<feature type="binding site" evidence="8">
    <location>
        <position position="172"/>
    </location>
    <ligand>
        <name>substrate</name>
    </ligand>
</feature>
<dbReference type="HAMAP" id="MF_00456">
    <property type="entry name" value="ProB"/>
    <property type="match status" value="1"/>
</dbReference>
<comment type="similarity">
    <text evidence="8">Belongs to the glutamate 5-kinase family.</text>
</comment>
<keyword evidence="2 8" id="KW-0028">Amino-acid biosynthesis</keyword>
<feature type="binding site" evidence="8">
    <location>
        <begin position="192"/>
        <end position="193"/>
    </location>
    <ligand>
        <name>ATP</name>
        <dbReference type="ChEBI" id="CHEBI:30616"/>
    </ligand>
</feature>
<dbReference type="Proteomes" id="UP000182719">
    <property type="component" value="Unassembled WGS sequence"/>
</dbReference>
<dbReference type="PRINTS" id="PR00474">
    <property type="entry name" value="GLU5KINASE"/>
</dbReference>
<evidence type="ECO:0000256" key="7">
    <source>
        <dbReference type="ARBA" id="ARBA00022840"/>
    </source>
</evidence>
<evidence type="ECO:0000259" key="9">
    <source>
        <dbReference type="SMART" id="SM00359"/>
    </source>
</evidence>
<dbReference type="NCBIfam" id="TIGR01027">
    <property type="entry name" value="proB"/>
    <property type="match status" value="1"/>
</dbReference>
<comment type="pathway">
    <text evidence="8">Amino-acid biosynthesis; L-proline biosynthesis; L-glutamate 5-semialdehyde from L-glutamate: step 1/2.</text>
</comment>
<dbReference type="Gene3D" id="3.40.1160.10">
    <property type="entry name" value="Acetylglutamate kinase-like"/>
    <property type="match status" value="1"/>
</dbReference>
<feature type="binding site" evidence="8">
    <location>
        <begin position="234"/>
        <end position="240"/>
    </location>
    <ligand>
        <name>ATP</name>
        <dbReference type="ChEBI" id="CHEBI:30616"/>
    </ligand>
</feature>
<dbReference type="InterPro" id="IPR002478">
    <property type="entry name" value="PUA"/>
</dbReference>
<dbReference type="PANTHER" id="PTHR43654:SF1">
    <property type="entry name" value="ISOPENTENYL PHOSPHATE KINASE"/>
    <property type="match status" value="1"/>
</dbReference>
<dbReference type="InterPro" id="IPR019797">
    <property type="entry name" value="Glutamate_5-kinase_CS"/>
</dbReference>
<keyword evidence="6 8" id="KW-0418">Kinase</keyword>
<comment type="catalytic activity">
    <reaction evidence="8">
        <text>L-glutamate + ATP = L-glutamyl 5-phosphate + ADP</text>
        <dbReference type="Rhea" id="RHEA:14877"/>
        <dbReference type="ChEBI" id="CHEBI:29985"/>
        <dbReference type="ChEBI" id="CHEBI:30616"/>
        <dbReference type="ChEBI" id="CHEBI:58274"/>
        <dbReference type="ChEBI" id="CHEBI:456216"/>
        <dbReference type="EC" id="2.7.2.11"/>
    </reaction>
</comment>
<dbReference type="InterPro" id="IPR036974">
    <property type="entry name" value="PUA_sf"/>
</dbReference>